<feature type="region of interest" description="Disordered" evidence="1">
    <location>
        <begin position="38"/>
        <end position="65"/>
    </location>
</feature>
<reference evidence="3" key="1">
    <citation type="journal article" date="2013" name="Nat. Genet.">
        <title>The duck genome and transcriptome provide insight into an avian influenza virus reservoir species.</title>
        <authorList>
            <person name="Huang Y."/>
            <person name="Li Y."/>
            <person name="Burt D.W."/>
            <person name="Chen H."/>
            <person name="Zhang Y."/>
            <person name="Qian W."/>
            <person name="Kim H."/>
            <person name="Gan S."/>
            <person name="Zhao Y."/>
            <person name="Li J."/>
            <person name="Yi K."/>
            <person name="Feng H."/>
            <person name="Zhu P."/>
            <person name="Li B."/>
            <person name="Liu Q."/>
            <person name="Fairley S."/>
            <person name="Magor K.E."/>
            <person name="Du Z."/>
            <person name="Hu X."/>
            <person name="Goodman L."/>
            <person name="Tafer H."/>
            <person name="Vignal A."/>
            <person name="Lee T."/>
            <person name="Kim K.W."/>
            <person name="Sheng Z."/>
            <person name="An Y."/>
            <person name="Searle S."/>
            <person name="Herrero J."/>
            <person name="Groenen M.A."/>
            <person name="Crooijmans R.P."/>
            <person name="Faraut T."/>
            <person name="Cai Q."/>
            <person name="Webster R.G."/>
            <person name="Aldridge J.R."/>
            <person name="Warren W.C."/>
            <person name="Bartschat S."/>
            <person name="Kehr S."/>
            <person name="Marz M."/>
            <person name="Stadler P.F."/>
            <person name="Smith J."/>
            <person name="Kraus R.H."/>
            <person name="Zhao Y."/>
            <person name="Ren L."/>
            <person name="Fei J."/>
            <person name="Morisson M."/>
            <person name="Kaiser P."/>
            <person name="Griffin D.K."/>
            <person name="Rao M."/>
            <person name="Pitel F."/>
            <person name="Wang J."/>
            <person name="Li N."/>
        </authorList>
    </citation>
    <scope>NUCLEOTIDE SEQUENCE [LARGE SCALE GENOMIC DNA]</scope>
</reference>
<sequence>MWAGVLKQPAETKFQYFINTSGWGSEQGLTAAIEERGKTPSGFTATDAKAAEKPPRVSPYEERNTTATSLPMTGLSVGTRAVQSARLATPLRAEAELFIGQHIHRTARWPGAGSQAATAAAGPAIARRGERGRTRGRREVQAIVTPQWFCVAGDRACVLQFAFSALAARYLRRMWSEGGIPVAQQSSQNDQHLPLLSEYRSALTAPQHTRTPRLPQVPAQHVLEESDHTTNENPTSKGKERRMSPDCHFKQQAPVWSTTPWRPHKPMKDWLSAASLGAARRPEKLLCFGQPTTVLSRMGGTRSEGTASATHGSGPGSGAPGCAVSGQCAPSVLLLAESPALLHKISPQRLHSLSQMGLIHASVSQTGFHTHGSAILSASTFSQEAFQRQRGSLPVLQAKMLIDTGGDNPGFKVHDPPRARAPFWEPYRRAGRHLVVAVGWCQDELCRLQALETGLAAETIALCVMKRSKNISKCFSVQKVREQLRQQPPSEASLPLVCTTWAHGAAHPAAARRAGTRTGVAAPPKPPLWGLWVAS</sequence>
<protein>
    <submittedName>
        <fullName evidence="2">Uncharacterized protein</fullName>
    </submittedName>
</protein>
<feature type="compositionally biased region" description="Low complexity" evidence="1">
    <location>
        <begin position="111"/>
        <end position="126"/>
    </location>
</feature>
<feature type="compositionally biased region" description="Basic and acidic residues" evidence="1">
    <location>
        <begin position="49"/>
        <end position="64"/>
    </location>
</feature>
<proteinExistence type="predicted"/>
<feature type="region of interest" description="Disordered" evidence="1">
    <location>
        <begin position="297"/>
        <end position="322"/>
    </location>
</feature>
<keyword evidence="3" id="KW-1185">Reference proteome</keyword>
<feature type="region of interest" description="Disordered" evidence="1">
    <location>
        <begin position="110"/>
        <end position="133"/>
    </location>
</feature>
<dbReference type="AlphaFoldDB" id="R0LRW6"/>
<evidence type="ECO:0000313" key="2">
    <source>
        <dbReference type="EMBL" id="EOB08464.1"/>
    </source>
</evidence>
<name>R0LRW6_ANAPL</name>
<gene>
    <name evidence="2" type="ORF">Anapl_08354</name>
</gene>
<accession>R0LRW6</accession>
<organism evidence="2 3">
    <name type="scientific">Anas platyrhynchos</name>
    <name type="common">Mallard</name>
    <name type="synonym">Anas boschas</name>
    <dbReference type="NCBI Taxonomy" id="8839"/>
    <lineage>
        <taxon>Eukaryota</taxon>
        <taxon>Metazoa</taxon>
        <taxon>Chordata</taxon>
        <taxon>Craniata</taxon>
        <taxon>Vertebrata</taxon>
        <taxon>Euteleostomi</taxon>
        <taxon>Archelosauria</taxon>
        <taxon>Archosauria</taxon>
        <taxon>Dinosauria</taxon>
        <taxon>Saurischia</taxon>
        <taxon>Theropoda</taxon>
        <taxon>Coelurosauria</taxon>
        <taxon>Aves</taxon>
        <taxon>Neognathae</taxon>
        <taxon>Galloanserae</taxon>
        <taxon>Anseriformes</taxon>
        <taxon>Anatidae</taxon>
        <taxon>Anatinae</taxon>
        <taxon>Anas</taxon>
    </lineage>
</organism>
<dbReference type="Proteomes" id="UP000296049">
    <property type="component" value="Unassembled WGS sequence"/>
</dbReference>
<evidence type="ECO:0000313" key="3">
    <source>
        <dbReference type="Proteomes" id="UP000296049"/>
    </source>
</evidence>
<feature type="compositionally biased region" description="Basic and acidic residues" evidence="1">
    <location>
        <begin position="237"/>
        <end position="246"/>
    </location>
</feature>
<feature type="region of interest" description="Disordered" evidence="1">
    <location>
        <begin position="206"/>
        <end position="246"/>
    </location>
</feature>
<evidence type="ECO:0000256" key="1">
    <source>
        <dbReference type="SAM" id="MobiDB-lite"/>
    </source>
</evidence>
<dbReference type="EMBL" id="KB742444">
    <property type="protein sequence ID" value="EOB08464.1"/>
    <property type="molecule type" value="Genomic_DNA"/>
</dbReference>